<dbReference type="EMBL" id="LBOW01000002">
    <property type="protein sequence ID" value="KKP45212.1"/>
    <property type="molecule type" value="Genomic_DNA"/>
</dbReference>
<dbReference type="STRING" id="1618566.UR35_C0002G0045"/>
<dbReference type="InterPro" id="IPR000307">
    <property type="entry name" value="Ribosomal_bS16"/>
</dbReference>
<evidence type="ECO:0000313" key="5">
    <source>
        <dbReference type="Proteomes" id="UP000034778"/>
    </source>
</evidence>
<evidence type="ECO:0000313" key="4">
    <source>
        <dbReference type="EMBL" id="KKP45212.1"/>
    </source>
</evidence>
<evidence type="ECO:0000256" key="1">
    <source>
        <dbReference type="ARBA" id="ARBA00022980"/>
    </source>
</evidence>
<dbReference type="AlphaFoldDB" id="A0A0G0CPA7"/>
<dbReference type="Proteomes" id="UP000034778">
    <property type="component" value="Unassembled WGS sequence"/>
</dbReference>
<dbReference type="PANTHER" id="PTHR12919">
    <property type="entry name" value="30S RIBOSOMAL PROTEIN S16"/>
    <property type="match status" value="1"/>
</dbReference>
<dbReference type="InterPro" id="IPR023803">
    <property type="entry name" value="Ribosomal_bS16_dom_sf"/>
</dbReference>
<keyword evidence="1 4" id="KW-0689">Ribosomal protein</keyword>
<dbReference type="GO" id="GO:0006412">
    <property type="term" value="P:translation"/>
    <property type="evidence" value="ECO:0007669"/>
    <property type="project" value="InterPro"/>
</dbReference>
<evidence type="ECO:0000256" key="3">
    <source>
        <dbReference type="ARBA" id="ARBA00035310"/>
    </source>
</evidence>
<dbReference type="GO" id="GO:0015935">
    <property type="term" value="C:small ribosomal subunit"/>
    <property type="evidence" value="ECO:0007669"/>
    <property type="project" value="TreeGrafter"/>
</dbReference>
<accession>A0A0G0CPA7</accession>
<proteinExistence type="predicted"/>
<dbReference type="Gene3D" id="3.30.1320.10">
    <property type="match status" value="1"/>
</dbReference>
<protein>
    <recommendedName>
        <fullName evidence="3">30S ribosomal protein S16</fullName>
    </recommendedName>
</protein>
<reference evidence="4 5" key="1">
    <citation type="journal article" date="2015" name="Nature">
        <title>rRNA introns, odd ribosomes, and small enigmatic genomes across a large radiation of phyla.</title>
        <authorList>
            <person name="Brown C.T."/>
            <person name="Hug L.A."/>
            <person name="Thomas B.C."/>
            <person name="Sharon I."/>
            <person name="Castelle C.J."/>
            <person name="Singh A."/>
            <person name="Wilkins M.J."/>
            <person name="Williams K.H."/>
            <person name="Banfield J.F."/>
        </authorList>
    </citation>
    <scope>NUCLEOTIDE SEQUENCE [LARGE SCALE GENOMIC DNA]</scope>
</reference>
<keyword evidence="2" id="KW-0687">Ribonucleoprotein</keyword>
<name>A0A0G0CPA7_9BACT</name>
<comment type="caution">
    <text evidence="4">The sequence shown here is derived from an EMBL/GenBank/DDBJ whole genome shotgun (WGS) entry which is preliminary data.</text>
</comment>
<dbReference type="InterPro" id="IPR020592">
    <property type="entry name" value="Ribosomal_bS16_CS"/>
</dbReference>
<dbReference type="PANTHER" id="PTHR12919:SF20">
    <property type="entry name" value="SMALL RIBOSOMAL SUBUNIT PROTEIN BS16M"/>
    <property type="match status" value="1"/>
</dbReference>
<dbReference type="PROSITE" id="PS00732">
    <property type="entry name" value="RIBOSOMAL_S16"/>
    <property type="match status" value="1"/>
</dbReference>
<dbReference type="GO" id="GO:0003735">
    <property type="term" value="F:structural constituent of ribosome"/>
    <property type="evidence" value="ECO:0007669"/>
    <property type="project" value="InterPro"/>
</dbReference>
<sequence length="74" mass="8268">MSVSIKLSRVGAKNNCFYRIVAGTTRSKVDGKNLGVIGTYDPKKKKLELDKKMLEDWISKGAILTEGVRKIIKK</sequence>
<dbReference type="GO" id="GO:0005737">
    <property type="term" value="C:cytoplasm"/>
    <property type="evidence" value="ECO:0007669"/>
    <property type="project" value="UniProtKB-ARBA"/>
</dbReference>
<dbReference type="SUPFAM" id="SSF54565">
    <property type="entry name" value="Ribosomal protein S16"/>
    <property type="match status" value="1"/>
</dbReference>
<gene>
    <name evidence="4" type="ORF">UR35_C0002G0045</name>
</gene>
<dbReference type="NCBIfam" id="TIGR00002">
    <property type="entry name" value="S16"/>
    <property type="match status" value="1"/>
</dbReference>
<evidence type="ECO:0000256" key="2">
    <source>
        <dbReference type="ARBA" id="ARBA00023274"/>
    </source>
</evidence>
<organism evidence="4 5">
    <name type="scientific">Candidatus Woesebacteria bacterium GW2011_GWB1_33_22</name>
    <dbReference type="NCBI Taxonomy" id="1618566"/>
    <lineage>
        <taxon>Bacteria</taxon>
        <taxon>Candidatus Woeseibacteriota</taxon>
    </lineage>
</organism>
<dbReference type="Pfam" id="PF00886">
    <property type="entry name" value="Ribosomal_S16"/>
    <property type="match status" value="1"/>
</dbReference>